<accession>A0A839V609</accession>
<name>A0A839V609_9PROT</name>
<comment type="caution">
    <text evidence="3">The sequence shown here is derived from an EMBL/GenBank/DDBJ whole genome shotgun (WGS) entry which is preliminary data.</text>
</comment>
<dbReference type="PROSITE" id="PS51257">
    <property type="entry name" value="PROKAR_LIPOPROTEIN"/>
    <property type="match status" value="1"/>
</dbReference>
<reference evidence="3 4" key="1">
    <citation type="submission" date="2020-08" db="EMBL/GenBank/DDBJ databases">
        <title>Genomic Encyclopedia of Type Strains, Phase III (KMG-III): the genomes of soil and plant-associated and newly described type strains.</title>
        <authorList>
            <person name="Whitman W."/>
        </authorList>
    </citation>
    <scope>NUCLEOTIDE SEQUENCE [LARGE SCALE GENOMIC DNA]</scope>
    <source>
        <strain evidence="3 4">CECT 8088</strain>
    </source>
</reference>
<feature type="signal peptide" evidence="2">
    <location>
        <begin position="1"/>
        <end position="24"/>
    </location>
</feature>
<dbReference type="EMBL" id="JACHXV010000012">
    <property type="protein sequence ID" value="MBB3174881.1"/>
    <property type="molecule type" value="Genomic_DNA"/>
</dbReference>
<protein>
    <recommendedName>
        <fullName evidence="5">Lipoprotein</fullName>
    </recommendedName>
</protein>
<evidence type="ECO:0000313" key="4">
    <source>
        <dbReference type="Proteomes" id="UP000557688"/>
    </source>
</evidence>
<feature type="chain" id="PRO_5032816385" description="Lipoprotein" evidence="2">
    <location>
        <begin position="25"/>
        <end position="200"/>
    </location>
</feature>
<sequence length="200" mass="20618">MTRPNPIVPTVATLFLALALGACSVKDSMVARHAPAEMTGLSEVDLESCIGVPDQHASFGSTTVDTWNFSSASSTSYTIPIIGGLGQSNGGNCKATFRIEDGRVARVMYSGEKNALFAPDAYCASIVRTCTEWLYRHPQPRHLKLPAEASSVPAERVLPGAPQAQAGAGAGETIAAGTGEAAPEPGHGGNPGFPVGTAPR</sequence>
<feature type="region of interest" description="Disordered" evidence="1">
    <location>
        <begin position="159"/>
        <end position="200"/>
    </location>
</feature>
<evidence type="ECO:0000256" key="1">
    <source>
        <dbReference type="SAM" id="MobiDB-lite"/>
    </source>
</evidence>
<dbReference type="RefSeq" id="WP_183275399.1">
    <property type="nucleotide sequence ID" value="NZ_JACHXV010000012.1"/>
</dbReference>
<evidence type="ECO:0008006" key="5">
    <source>
        <dbReference type="Google" id="ProtNLM"/>
    </source>
</evidence>
<dbReference type="AlphaFoldDB" id="A0A839V609"/>
<evidence type="ECO:0000256" key="2">
    <source>
        <dbReference type="SAM" id="SignalP"/>
    </source>
</evidence>
<keyword evidence="2" id="KW-0732">Signal</keyword>
<feature type="compositionally biased region" description="Low complexity" evidence="1">
    <location>
        <begin position="159"/>
        <end position="185"/>
    </location>
</feature>
<dbReference type="Proteomes" id="UP000557688">
    <property type="component" value="Unassembled WGS sequence"/>
</dbReference>
<keyword evidence="4" id="KW-1185">Reference proteome</keyword>
<proteinExistence type="predicted"/>
<gene>
    <name evidence="3" type="ORF">FHR90_002728</name>
</gene>
<evidence type="ECO:0000313" key="3">
    <source>
        <dbReference type="EMBL" id="MBB3174881.1"/>
    </source>
</evidence>
<organism evidence="3 4">
    <name type="scientific">Endobacter medicaginis</name>
    <dbReference type="NCBI Taxonomy" id="1181271"/>
    <lineage>
        <taxon>Bacteria</taxon>
        <taxon>Pseudomonadati</taxon>
        <taxon>Pseudomonadota</taxon>
        <taxon>Alphaproteobacteria</taxon>
        <taxon>Acetobacterales</taxon>
        <taxon>Acetobacteraceae</taxon>
        <taxon>Endobacter</taxon>
    </lineage>
</organism>